<evidence type="ECO:0000313" key="2">
    <source>
        <dbReference type="EMBL" id="CZR69227.1"/>
    </source>
</evidence>
<evidence type="ECO:0000313" key="3">
    <source>
        <dbReference type="Proteomes" id="UP000184330"/>
    </source>
</evidence>
<keyword evidence="3" id="KW-1185">Reference proteome</keyword>
<protein>
    <recommendedName>
        <fullName evidence="1">Heterokaryon incompatibility domain-containing protein</fullName>
    </recommendedName>
</protein>
<dbReference type="OrthoDB" id="8300194at2759"/>
<dbReference type="PANTHER" id="PTHR33112:SF16">
    <property type="entry name" value="HETEROKARYON INCOMPATIBILITY DOMAIN-CONTAINING PROTEIN"/>
    <property type="match status" value="1"/>
</dbReference>
<gene>
    <name evidence="2" type="ORF">PAC_19127</name>
</gene>
<reference evidence="2 3" key="1">
    <citation type="submission" date="2016-03" db="EMBL/GenBank/DDBJ databases">
        <authorList>
            <person name="Ploux O."/>
        </authorList>
    </citation>
    <scope>NUCLEOTIDE SEQUENCE [LARGE SCALE GENOMIC DNA]</scope>
    <source>
        <strain evidence="2 3">UAMH 11012</strain>
    </source>
</reference>
<feature type="domain" description="Heterokaryon incompatibility" evidence="1">
    <location>
        <begin position="203"/>
        <end position="350"/>
    </location>
</feature>
<accession>A0A1L7XW33</accession>
<dbReference type="PANTHER" id="PTHR33112">
    <property type="entry name" value="DOMAIN PROTEIN, PUTATIVE-RELATED"/>
    <property type="match status" value="1"/>
</dbReference>
<organism evidence="2 3">
    <name type="scientific">Phialocephala subalpina</name>
    <dbReference type="NCBI Taxonomy" id="576137"/>
    <lineage>
        <taxon>Eukaryota</taxon>
        <taxon>Fungi</taxon>
        <taxon>Dikarya</taxon>
        <taxon>Ascomycota</taxon>
        <taxon>Pezizomycotina</taxon>
        <taxon>Leotiomycetes</taxon>
        <taxon>Helotiales</taxon>
        <taxon>Mollisiaceae</taxon>
        <taxon>Phialocephala</taxon>
        <taxon>Phialocephala fortinii species complex</taxon>
    </lineage>
</organism>
<dbReference type="Pfam" id="PF06985">
    <property type="entry name" value="HET"/>
    <property type="match status" value="1"/>
</dbReference>
<dbReference type="EMBL" id="FJOG01000067">
    <property type="protein sequence ID" value="CZR69227.1"/>
    <property type="molecule type" value="Genomic_DNA"/>
</dbReference>
<dbReference type="STRING" id="576137.A0A1L7XW33"/>
<proteinExistence type="predicted"/>
<dbReference type="Proteomes" id="UP000184330">
    <property type="component" value="Unassembled WGS sequence"/>
</dbReference>
<sequence length="636" mass="71122">MATQAIIDQGLCEVCQRISLEALLAAEGFEHISDYKLLHASAKQCRVCSLICESIVRAFPHASKYHWENPAGSPRFTILRGLERENFGMDHILVCCGYVGNTFEHRKDQAIIPPGTYFVGRLEISAEEEDPAAKFVKHRRIPRDPGSEDSMFMVTQLVDECINTHSRCKAPQTTFLPTRILDVGPIVDGTIFLLISGDRKARYAALSYCWGRQQEVVAKEDSWEAMTQGIALSVLPKTIQDAVTVTRRLGLRYLWVDALCIKQDSEEDWASESSKMADIYGNATITIAAAGGSDCDAGCFIKASSNTGHTLEKIRLPLPDLSIGTISLYVQKEYNPLEDALNKRAWTLQERLLSPRLLVYRSGSVSWQCQTKAPPIGIGSARLPDLFFEGTPANSHEMWQWNKQVSNHDSKALKDFWIQIALDYSRRAVTHDHDRLPALSGLASRFRDVTGDVYLAGLWKETLCPGLMWQTEQAQKSRPSTYQAPTWSWLSVQVPIYYIYNRRARDTPLVEILEVETVLEGPDETGAVSSGKITLCGQMKQARLKDQRKADNSLWGVGLEELVRVGVAIPDLESELVDAIDGPLWCLRVFEDRGLLLKPSGEYYQRIGLFVSGLEVDGITGQTWFKDSGKQALTLV</sequence>
<evidence type="ECO:0000259" key="1">
    <source>
        <dbReference type="Pfam" id="PF06985"/>
    </source>
</evidence>
<name>A0A1L7XW33_9HELO</name>
<dbReference type="AlphaFoldDB" id="A0A1L7XW33"/>
<dbReference type="InterPro" id="IPR010730">
    <property type="entry name" value="HET"/>
</dbReference>